<organism evidence="1 3">
    <name type="scientific">Iodobacter fluviatilis</name>
    <dbReference type="NCBI Taxonomy" id="537"/>
    <lineage>
        <taxon>Bacteria</taxon>
        <taxon>Pseudomonadati</taxon>
        <taxon>Pseudomonadota</taxon>
        <taxon>Betaproteobacteria</taxon>
        <taxon>Neisseriales</taxon>
        <taxon>Chitinibacteraceae</taxon>
        <taxon>Iodobacter</taxon>
    </lineage>
</organism>
<keyword evidence="4" id="KW-1185">Reference proteome</keyword>
<dbReference type="AlphaFoldDB" id="A0A377Q821"/>
<dbReference type="Proteomes" id="UP000295794">
    <property type="component" value="Unassembled WGS sequence"/>
</dbReference>
<reference evidence="1 3" key="1">
    <citation type="submission" date="2018-06" db="EMBL/GenBank/DDBJ databases">
        <authorList>
            <consortium name="Pathogen Informatics"/>
            <person name="Doyle S."/>
        </authorList>
    </citation>
    <scope>NUCLEOTIDE SEQUENCE [LARGE SCALE GENOMIC DNA]</scope>
    <source>
        <strain evidence="1 3">NCTC11159</strain>
    </source>
</reference>
<evidence type="ECO:0000313" key="4">
    <source>
        <dbReference type="Proteomes" id="UP000295794"/>
    </source>
</evidence>
<gene>
    <name evidence="2" type="ORF">EV682_102400</name>
    <name evidence="1" type="ORF">NCTC11159_01925</name>
</gene>
<dbReference type="Proteomes" id="UP000255108">
    <property type="component" value="Unassembled WGS sequence"/>
</dbReference>
<evidence type="ECO:0000313" key="3">
    <source>
        <dbReference type="Proteomes" id="UP000255108"/>
    </source>
</evidence>
<dbReference type="EMBL" id="UGHR01000001">
    <property type="protein sequence ID" value="STQ90858.1"/>
    <property type="molecule type" value="Genomic_DNA"/>
</dbReference>
<accession>A0A377Q821</accession>
<dbReference type="EMBL" id="SMBT01000002">
    <property type="protein sequence ID" value="TCU89488.1"/>
    <property type="molecule type" value="Genomic_DNA"/>
</dbReference>
<evidence type="ECO:0000313" key="2">
    <source>
        <dbReference type="EMBL" id="TCU89488.1"/>
    </source>
</evidence>
<evidence type="ECO:0000313" key="1">
    <source>
        <dbReference type="EMBL" id="STQ90858.1"/>
    </source>
</evidence>
<name>A0A377Q821_9NEIS</name>
<sequence>MVRVPLAIFNAVQPQKWAKPEGLSRKTAIHCVMLLGNNQLLPSSHALCLAVFRLSAIVNETSTDPNISVEGRNVY</sequence>
<reference evidence="2 4" key="2">
    <citation type="submission" date="2019-03" db="EMBL/GenBank/DDBJ databases">
        <title>Genomic Encyclopedia of Type Strains, Phase IV (KMG-IV): sequencing the most valuable type-strain genomes for metagenomic binning, comparative biology and taxonomic classification.</title>
        <authorList>
            <person name="Goeker M."/>
        </authorList>
    </citation>
    <scope>NUCLEOTIDE SEQUENCE [LARGE SCALE GENOMIC DNA]</scope>
    <source>
        <strain evidence="2 4">DSM 3764</strain>
    </source>
</reference>
<protein>
    <submittedName>
        <fullName evidence="1">Uncharacterized protein</fullName>
    </submittedName>
</protein>
<proteinExistence type="predicted"/>